<keyword evidence="1" id="KW-1133">Transmembrane helix</keyword>
<feature type="chain" id="PRO_5002744713" evidence="2">
    <location>
        <begin position="21"/>
        <end position="944"/>
    </location>
</feature>
<accession>A9V6A8</accession>
<evidence type="ECO:0000256" key="1">
    <source>
        <dbReference type="SAM" id="Phobius"/>
    </source>
</evidence>
<keyword evidence="1" id="KW-0472">Membrane</keyword>
<organism evidence="3 4">
    <name type="scientific">Monosiga brevicollis</name>
    <name type="common">Choanoflagellate</name>
    <dbReference type="NCBI Taxonomy" id="81824"/>
    <lineage>
        <taxon>Eukaryota</taxon>
        <taxon>Choanoflagellata</taxon>
        <taxon>Craspedida</taxon>
        <taxon>Salpingoecidae</taxon>
        <taxon>Monosiga</taxon>
    </lineage>
</organism>
<reference evidence="3 4" key="1">
    <citation type="journal article" date="2008" name="Nature">
        <title>The genome of the choanoflagellate Monosiga brevicollis and the origin of metazoans.</title>
        <authorList>
            <consortium name="JGI Sequencing"/>
            <person name="King N."/>
            <person name="Westbrook M.J."/>
            <person name="Young S.L."/>
            <person name="Kuo A."/>
            <person name="Abedin M."/>
            <person name="Chapman J."/>
            <person name="Fairclough S."/>
            <person name="Hellsten U."/>
            <person name="Isogai Y."/>
            <person name="Letunic I."/>
            <person name="Marr M."/>
            <person name="Pincus D."/>
            <person name="Putnam N."/>
            <person name="Rokas A."/>
            <person name="Wright K.J."/>
            <person name="Zuzow R."/>
            <person name="Dirks W."/>
            <person name="Good M."/>
            <person name="Goodstein D."/>
            <person name="Lemons D."/>
            <person name="Li W."/>
            <person name="Lyons J.B."/>
            <person name="Morris A."/>
            <person name="Nichols S."/>
            <person name="Richter D.J."/>
            <person name="Salamov A."/>
            <person name="Bork P."/>
            <person name="Lim W.A."/>
            <person name="Manning G."/>
            <person name="Miller W.T."/>
            <person name="McGinnis W."/>
            <person name="Shapiro H."/>
            <person name="Tjian R."/>
            <person name="Grigoriev I.V."/>
            <person name="Rokhsar D."/>
        </authorList>
    </citation>
    <scope>NUCLEOTIDE SEQUENCE [LARGE SCALE GENOMIC DNA]</scope>
    <source>
        <strain evidence="4">MX1 / ATCC 50154</strain>
    </source>
</reference>
<dbReference type="KEGG" id="mbr:MONBRDRAFT_38206"/>
<evidence type="ECO:0000256" key="2">
    <source>
        <dbReference type="SAM" id="SignalP"/>
    </source>
</evidence>
<dbReference type="AlphaFoldDB" id="A9V6A8"/>
<dbReference type="InParanoid" id="A9V6A8"/>
<dbReference type="RefSeq" id="XP_001748197.1">
    <property type="nucleotide sequence ID" value="XM_001748145.1"/>
</dbReference>
<evidence type="ECO:0000313" key="3">
    <source>
        <dbReference type="EMBL" id="EDQ86958.1"/>
    </source>
</evidence>
<name>A9V6A8_MONBE</name>
<dbReference type="EMBL" id="CH991562">
    <property type="protein sequence ID" value="EDQ86958.1"/>
    <property type="molecule type" value="Genomic_DNA"/>
</dbReference>
<dbReference type="Proteomes" id="UP000001357">
    <property type="component" value="Unassembled WGS sequence"/>
</dbReference>
<feature type="transmembrane region" description="Helical" evidence="1">
    <location>
        <begin position="453"/>
        <end position="473"/>
    </location>
</feature>
<keyword evidence="2" id="KW-0732">Signal</keyword>
<keyword evidence="1" id="KW-0812">Transmembrane</keyword>
<proteinExistence type="predicted"/>
<keyword evidence="4" id="KW-1185">Reference proteome</keyword>
<sequence>MAALRATVWLALALAAHISAAPISSTVDLFGYNSPAMMEKITFVVDQLPLASQPQVPTSSRDLGVTVQPLGTDGFILSDPYHQGATFFDGAASYPMDVPAAISGIRCLLRDGSAFVFSNDTLSYVSADGQNLSSVWFVPLAPFRSGGMDFACDPSQADPTVLIATQSRLAPRGAAVLESQMFRCTHSVQNGTMGCRASIYVRTSRFFYTPDNVIMAADLVSGVSMLTGGSEVLFPNQPREGSELQHAGPITDCVLIQPKSAVFPLSIDFSVAVTSSQLELFNLAPRDSCRPMGSPVMLPMTIESTQQAAVYSLTQNGTMGLLVLEPDASWKSTDPSMREVFVYAVGFDMARDTVTVNSKEPVHLTGVGLNTHTFVVVQEQLLVVKNSSTSAVHRRSATQVANKASSLAESTDSATPLVTHVFGVSRSVVLLTSSTGNPEGSARGSSNAMGLNVALPLYIVVGVLVIAAIIFLVRYSPSSRSHILQISRKSDLRFDDDFEFKVQQPFLPTSLKVPGIEADTDYAQMIARYLEDAARALTSPSNFEVYESEDFLARFAKLTHSLELEMQNDMGYPRMDYKLVAASLLRASHLYICCRSVDPNTTVAPLPANLESLLRIICQGEDLAGEPELWEADEYMGLYVTVQNNLIQEMDLKQMDISGLYSLAYYWIRALDMAAANQKKNHSKAASEQAWVLLKMFARVAGLEPEDFLLLEETGLRGQALSTRLIDMSCDDVVHHFLTSLPTAACHKLLSTANKYPVIEAMFQNVDSMQKCCYFAISAACRRVSHDLKIDLFATCRQRFYFDTWIAKVVGATIKTGWDAEDEMATRNILDLFAQVEAPGHDSDSHPIFAWYLLLDRQCRTYHTSLPCTREAIHVEESSKRPKRSEQPKFCEHCWKLVTMAQKPEIYPQFVKQYPTIKNCLNKRDTRAAKKSASPHAAPPMEVP</sequence>
<protein>
    <submittedName>
        <fullName evidence="3">Uncharacterized protein</fullName>
    </submittedName>
</protein>
<gene>
    <name evidence="3" type="ORF">MONBRDRAFT_38206</name>
</gene>
<feature type="signal peptide" evidence="2">
    <location>
        <begin position="1"/>
        <end position="20"/>
    </location>
</feature>
<evidence type="ECO:0000313" key="4">
    <source>
        <dbReference type="Proteomes" id="UP000001357"/>
    </source>
</evidence>
<dbReference type="GeneID" id="5893505"/>